<dbReference type="Gene3D" id="3.40.50.2000">
    <property type="entry name" value="Glycogen Phosphorylase B"/>
    <property type="match status" value="2"/>
</dbReference>
<evidence type="ECO:0000259" key="2">
    <source>
        <dbReference type="Pfam" id="PF13439"/>
    </source>
</evidence>
<dbReference type="Pfam" id="PF13439">
    <property type="entry name" value="Glyco_transf_4"/>
    <property type="match status" value="1"/>
</dbReference>
<comment type="caution">
    <text evidence="3">The sequence shown here is derived from an EMBL/GenBank/DDBJ whole genome shotgun (WGS) entry which is preliminary data.</text>
</comment>
<evidence type="ECO:0000313" key="3">
    <source>
        <dbReference type="EMBL" id="HIX77755.1"/>
    </source>
</evidence>
<organism evidence="3 4">
    <name type="scientific">Candidatus Fusicatenibacter merdavium</name>
    <dbReference type="NCBI Taxonomy" id="2838600"/>
    <lineage>
        <taxon>Bacteria</taxon>
        <taxon>Bacillati</taxon>
        <taxon>Bacillota</taxon>
        <taxon>Clostridia</taxon>
        <taxon>Lachnospirales</taxon>
        <taxon>Lachnospiraceae</taxon>
        <taxon>Fusicatenibacter</taxon>
    </lineage>
</organism>
<proteinExistence type="predicted"/>
<dbReference type="InterPro" id="IPR001296">
    <property type="entry name" value="Glyco_trans_1"/>
</dbReference>
<protein>
    <submittedName>
        <fullName evidence="3">Glycosyltransferase family 1 protein</fullName>
    </submittedName>
</protein>
<reference evidence="3" key="2">
    <citation type="submission" date="2021-04" db="EMBL/GenBank/DDBJ databases">
        <authorList>
            <person name="Gilroy R."/>
        </authorList>
    </citation>
    <scope>NUCLEOTIDE SEQUENCE</scope>
    <source>
        <strain evidence="3">CHK183-1962</strain>
    </source>
</reference>
<dbReference type="PANTHER" id="PTHR45947:SF3">
    <property type="entry name" value="SULFOQUINOVOSYL TRANSFERASE SQD2"/>
    <property type="match status" value="1"/>
</dbReference>
<dbReference type="SUPFAM" id="SSF53756">
    <property type="entry name" value="UDP-Glycosyltransferase/glycogen phosphorylase"/>
    <property type="match status" value="1"/>
</dbReference>
<dbReference type="EMBL" id="DXEK01000154">
    <property type="protein sequence ID" value="HIX77755.1"/>
    <property type="molecule type" value="Genomic_DNA"/>
</dbReference>
<dbReference type="GO" id="GO:0016758">
    <property type="term" value="F:hexosyltransferase activity"/>
    <property type="evidence" value="ECO:0007669"/>
    <property type="project" value="TreeGrafter"/>
</dbReference>
<dbReference type="InterPro" id="IPR050194">
    <property type="entry name" value="Glycosyltransferase_grp1"/>
</dbReference>
<feature type="domain" description="Glycosyltransferase subfamily 4-like N-terminal" evidence="2">
    <location>
        <begin position="14"/>
        <end position="171"/>
    </location>
</feature>
<evidence type="ECO:0000313" key="4">
    <source>
        <dbReference type="Proteomes" id="UP000886890"/>
    </source>
</evidence>
<name>A0A9D2BIE8_9FIRM</name>
<evidence type="ECO:0000259" key="1">
    <source>
        <dbReference type="Pfam" id="PF00534"/>
    </source>
</evidence>
<reference evidence="3" key="1">
    <citation type="journal article" date="2021" name="PeerJ">
        <title>Extensive microbial diversity within the chicken gut microbiome revealed by metagenomics and culture.</title>
        <authorList>
            <person name="Gilroy R."/>
            <person name="Ravi A."/>
            <person name="Getino M."/>
            <person name="Pursley I."/>
            <person name="Horton D.L."/>
            <person name="Alikhan N.F."/>
            <person name="Baker D."/>
            <person name="Gharbi K."/>
            <person name="Hall N."/>
            <person name="Watson M."/>
            <person name="Adriaenssens E.M."/>
            <person name="Foster-Nyarko E."/>
            <person name="Jarju S."/>
            <person name="Secka A."/>
            <person name="Antonio M."/>
            <person name="Oren A."/>
            <person name="Chaudhuri R.R."/>
            <person name="La Ragione R."/>
            <person name="Hildebrand F."/>
            <person name="Pallen M.J."/>
        </authorList>
    </citation>
    <scope>NUCLEOTIDE SEQUENCE</scope>
    <source>
        <strain evidence="3">CHK183-1962</strain>
    </source>
</reference>
<dbReference type="InterPro" id="IPR028098">
    <property type="entry name" value="Glyco_trans_4-like_N"/>
</dbReference>
<feature type="domain" description="Glycosyl transferase family 1" evidence="1">
    <location>
        <begin position="184"/>
        <end position="300"/>
    </location>
</feature>
<gene>
    <name evidence="3" type="ORF">H9734_09220</name>
</gene>
<dbReference type="Pfam" id="PF00534">
    <property type="entry name" value="Glycos_transf_1"/>
    <property type="match status" value="1"/>
</dbReference>
<dbReference type="Proteomes" id="UP000886890">
    <property type="component" value="Unassembled WGS sequence"/>
</dbReference>
<dbReference type="PANTHER" id="PTHR45947">
    <property type="entry name" value="SULFOQUINOVOSYL TRANSFERASE SQD2"/>
    <property type="match status" value="1"/>
</dbReference>
<dbReference type="AlphaFoldDB" id="A0A9D2BIE8"/>
<accession>A0A9D2BIE8</accession>
<sequence>MIRILVFGMSYNLGGVETFVYNYMSRLQLRDEFQIDFLSIHEKMAFEEELQALGCRVISVPDAKKNPMQAEKRMEDVMRQGRYDILHVNMLSAANITPLVAGKKAGIPHIIAHSHNSQVPPGLLRKLLHTVNQKKLPKLADTLFACSEAAGRWLFPYSRDFTLIRNAIDEQKFKYQPKIRAALRQRQGWEHALVFGHVGRFQYQKNHSFLLDVFQELHRRVPDSRLLLIGTGELLPEMKQKAETLGLKDSVIFAGFQENIPDWLQAMDVALLPSHFEGLPLSAVEAQAAGLPLITSDAVSPEACITPLMIRLPLSKPPRFWAEKILEHAGNIKREDTSGLIQKAGYSISRETGRLAEIYKKMMER</sequence>
<dbReference type="CDD" id="cd03812">
    <property type="entry name" value="GT4_CapH-like"/>
    <property type="match status" value="1"/>
</dbReference>